<evidence type="ECO:0000256" key="1">
    <source>
        <dbReference type="ARBA" id="ARBA00022741"/>
    </source>
</evidence>
<dbReference type="SUPFAM" id="SSF54197">
    <property type="entry name" value="HIT-like"/>
    <property type="match status" value="1"/>
</dbReference>
<feature type="active site" description="Tele-AMP-histidine intermediate" evidence="3">
    <location>
        <position position="101"/>
    </location>
</feature>
<dbReference type="VEuPathDB" id="FungiDB:AeMF1_001762"/>
<dbReference type="PRINTS" id="PR00332">
    <property type="entry name" value="HISTRIAD"/>
</dbReference>
<dbReference type="AlphaFoldDB" id="A0A6G0WZN0"/>
<dbReference type="EMBL" id="VJMJ01000126">
    <property type="protein sequence ID" value="KAF0733027.1"/>
    <property type="molecule type" value="Genomic_DNA"/>
</dbReference>
<feature type="domain" description="HIT" evidence="6">
    <location>
        <begin position="2"/>
        <end position="118"/>
    </location>
</feature>
<dbReference type="PROSITE" id="PS51084">
    <property type="entry name" value="HIT_2"/>
    <property type="match status" value="1"/>
</dbReference>
<dbReference type="InterPro" id="IPR001310">
    <property type="entry name" value="Histidine_triad_HIT"/>
</dbReference>
<proteinExistence type="predicted"/>
<evidence type="ECO:0000256" key="3">
    <source>
        <dbReference type="PIRSR" id="PIRSR601310-1"/>
    </source>
</evidence>
<accession>A0A6G0WZN0</accession>
<dbReference type="Gene3D" id="3.30.428.10">
    <property type="entry name" value="HIT-like"/>
    <property type="match status" value="1"/>
</dbReference>
<comment type="caution">
    <text evidence="7">The sequence shown here is derived from an EMBL/GenBank/DDBJ whole genome shotgun (WGS) entry which is preliminary data.</text>
</comment>
<reference evidence="7 8" key="1">
    <citation type="submission" date="2019-07" db="EMBL/GenBank/DDBJ databases">
        <title>Genomics analysis of Aphanomyces spp. identifies a new class of oomycete effector associated with host adaptation.</title>
        <authorList>
            <person name="Gaulin E."/>
        </authorList>
    </citation>
    <scope>NUCLEOTIDE SEQUENCE [LARGE SCALE GENOMIC DNA]</scope>
    <source>
        <strain evidence="7 8">ATCC 201684</strain>
    </source>
</reference>
<evidence type="ECO:0000259" key="6">
    <source>
        <dbReference type="PROSITE" id="PS51084"/>
    </source>
</evidence>
<dbReference type="PANTHER" id="PTHR12486">
    <property type="entry name" value="APRATAXIN-RELATED"/>
    <property type="match status" value="1"/>
</dbReference>
<feature type="short sequence motif" description="Histidine triad motif" evidence="4 5">
    <location>
        <begin position="99"/>
        <end position="103"/>
    </location>
</feature>
<dbReference type="Proteomes" id="UP000481153">
    <property type="component" value="Unassembled WGS sequence"/>
</dbReference>
<gene>
    <name evidence="7" type="ORF">Ae201684_009853</name>
</gene>
<organism evidence="7 8">
    <name type="scientific">Aphanomyces euteiches</name>
    <dbReference type="NCBI Taxonomy" id="100861"/>
    <lineage>
        <taxon>Eukaryota</taxon>
        <taxon>Sar</taxon>
        <taxon>Stramenopiles</taxon>
        <taxon>Oomycota</taxon>
        <taxon>Saprolegniomycetes</taxon>
        <taxon>Saprolegniales</taxon>
        <taxon>Verrucalvaceae</taxon>
        <taxon>Aphanomyces</taxon>
    </lineage>
</organism>
<sequence length="141" mass="16298">MEDCVFCDPLAPSSILYEDEVVMAFRDIHPRAAIHVLVIPKQHIKNTSELTRSHVALVEYMLRIGKNVLAQQCEVLLVESTSETHIFGFHQAPFNSVNHLHLHCIVPPFAHWWDRFRYSETSWISHFISAKSMIDQLVIYG</sequence>
<protein>
    <recommendedName>
        <fullName evidence="6">HIT domain-containing protein</fullName>
    </recommendedName>
</protein>
<name>A0A6G0WZN0_9STRA</name>
<keyword evidence="8" id="KW-1185">Reference proteome</keyword>
<keyword evidence="1" id="KW-0547">Nucleotide-binding</keyword>
<dbReference type="GO" id="GO:0016787">
    <property type="term" value="F:hydrolase activity"/>
    <property type="evidence" value="ECO:0007669"/>
    <property type="project" value="UniProtKB-KW"/>
</dbReference>
<dbReference type="InterPro" id="IPR036265">
    <property type="entry name" value="HIT-like_sf"/>
</dbReference>
<evidence type="ECO:0000256" key="5">
    <source>
        <dbReference type="PROSITE-ProRule" id="PRU00464"/>
    </source>
</evidence>
<dbReference type="InterPro" id="IPR011146">
    <property type="entry name" value="HIT-like"/>
</dbReference>
<evidence type="ECO:0000256" key="2">
    <source>
        <dbReference type="ARBA" id="ARBA00022801"/>
    </source>
</evidence>
<dbReference type="Pfam" id="PF11969">
    <property type="entry name" value="DcpS_C"/>
    <property type="match status" value="1"/>
</dbReference>
<keyword evidence="2" id="KW-0378">Hydrolase</keyword>
<evidence type="ECO:0000313" key="8">
    <source>
        <dbReference type="Proteomes" id="UP000481153"/>
    </source>
</evidence>
<dbReference type="PANTHER" id="PTHR12486:SF5">
    <property type="entry name" value="ADENOSINE 5'-MONOPHOSPHORAMIDASE HINT3"/>
    <property type="match status" value="1"/>
</dbReference>
<evidence type="ECO:0000256" key="4">
    <source>
        <dbReference type="PIRSR" id="PIRSR601310-3"/>
    </source>
</evidence>
<dbReference type="GO" id="GO:0000166">
    <property type="term" value="F:nucleotide binding"/>
    <property type="evidence" value="ECO:0007669"/>
    <property type="project" value="UniProtKB-KW"/>
</dbReference>
<evidence type="ECO:0000313" key="7">
    <source>
        <dbReference type="EMBL" id="KAF0733027.1"/>
    </source>
</evidence>